<evidence type="ECO:0000256" key="2">
    <source>
        <dbReference type="SAM" id="MobiDB-lite"/>
    </source>
</evidence>
<feature type="compositionally biased region" description="Acidic residues" evidence="2">
    <location>
        <begin position="2526"/>
        <end position="2535"/>
    </location>
</feature>
<dbReference type="Proteomes" id="UP001165122">
    <property type="component" value="Unassembled WGS sequence"/>
</dbReference>
<feature type="region of interest" description="Disordered" evidence="2">
    <location>
        <begin position="2445"/>
        <end position="2599"/>
    </location>
</feature>
<dbReference type="PANTHER" id="PTHR46967">
    <property type="entry name" value="INSULIN-LIKE GROWTH FACTOR BINDING PROTEIN,N-TERMINAL"/>
    <property type="match status" value="1"/>
</dbReference>
<feature type="repeat" description="TNFR-Cys" evidence="1">
    <location>
        <begin position="675"/>
        <end position="713"/>
    </location>
</feature>
<feature type="transmembrane region" description="Helical" evidence="3">
    <location>
        <begin position="2093"/>
        <end position="2116"/>
    </location>
</feature>
<evidence type="ECO:0000313" key="6">
    <source>
        <dbReference type="Proteomes" id="UP001165122"/>
    </source>
</evidence>
<dbReference type="SUPFAM" id="SSF57184">
    <property type="entry name" value="Growth factor receptor domain"/>
    <property type="match status" value="9"/>
</dbReference>
<dbReference type="InterPro" id="IPR023393">
    <property type="entry name" value="START-like_dom_sf"/>
</dbReference>
<feature type="disulfide bond" evidence="1">
    <location>
        <begin position="586"/>
        <end position="599"/>
    </location>
</feature>
<feature type="compositionally biased region" description="Polar residues" evidence="2">
    <location>
        <begin position="2542"/>
        <end position="2551"/>
    </location>
</feature>
<dbReference type="Gene3D" id="3.30.530.20">
    <property type="match status" value="1"/>
</dbReference>
<feature type="transmembrane region" description="Helical" evidence="3">
    <location>
        <begin position="1847"/>
        <end position="1869"/>
    </location>
</feature>
<feature type="domain" description="TNFR-Cys" evidence="4">
    <location>
        <begin position="675"/>
        <end position="713"/>
    </location>
</feature>
<dbReference type="Gene3D" id="2.10.50.10">
    <property type="entry name" value="Tumor Necrosis Factor Receptor, subunit A, domain 2"/>
    <property type="match status" value="12"/>
</dbReference>
<keyword evidence="6" id="KW-1185">Reference proteome</keyword>
<protein>
    <recommendedName>
        <fullName evidence="4">TNFR-Cys domain-containing protein</fullName>
    </recommendedName>
</protein>
<dbReference type="SMART" id="SM00261">
    <property type="entry name" value="FU"/>
    <property type="match status" value="12"/>
</dbReference>
<dbReference type="EMBL" id="BRXW01000557">
    <property type="protein sequence ID" value="GMH66162.1"/>
    <property type="molecule type" value="Genomic_DNA"/>
</dbReference>
<dbReference type="PROSITE" id="PS00652">
    <property type="entry name" value="TNFR_NGFR_1"/>
    <property type="match status" value="1"/>
</dbReference>
<proteinExistence type="predicted"/>
<dbReference type="SMART" id="SM00208">
    <property type="entry name" value="TNFR"/>
    <property type="match status" value="11"/>
</dbReference>
<dbReference type="OrthoDB" id="201089at2759"/>
<accession>A0A9W7A5I0</accession>
<dbReference type="PROSITE" id="PS50050">
    <property type="entry name" value="TNFR_NGFR_2"/>
    <property type="match status" value="2"/>
</dbReference>
<reference evidence="6" key="1">
    <citation type="journal article" date="2023" name="Commun. Biol.">
        <title>Genome analysis of Parmales, the sister group of diatoms, reveals the evolutionary specialization of diatoms from phago-mixotrophs to photoautotrophs.</title>
        <authorList>
            <person name="Ban H."/>
            <person name="Sato S."/>
            <person name="Yoshikawa S."/>
            <person name="Yamada K."/>
            <person name="Nakamura Y."/>
            <person name="Ichinomiya M."/>
            <person name="Sato N."/>
            <person name="Blanc-Mathieu R."/>
            <person name="Endo H."/>
            <person name="Kuwata A."/>
            <person name="Ogata H."/>
        </authorList>
    </citation>
    <scope>NUCLEOTIDE SEQUENCE [LARGE SCALE GENOMIC DNA]</scope>
    <source>
        <strain evidence="6">NIES 3700</strain>
    </source>
</reference>
<keyword evidence="3" id="KW-1133">Transmembrane helix</keyword>
<feature type="transmembrane region" description="Helical" evidence="3">
    <location>
        <begin position="1948"/>
        <end position="1969"/>
    </location>
</feature>
<evidence type="ECO:0000256" key="1">
    <source>
        <dbReference type="PROSITE-ProRule" id="PRU00206"/>
    </source>
</evidence>
<feature type="compositionally biased region" description="Basic and acidic residues" evidence="2">
    <location>
        <begin position="2446"/>
        <end position="2455"/>
    </location>
</feature>
<dbReference type="SMART" id="SM01411">
    <property type="entry name" value="Ephrin_rec_like"/>
    <property type="match status" value="28"/>
</dbReference>
<feature type="repeat" description="TNFR-Cys" evidence="1">
    <location>
        <begin position="567"/>
        <end position="607"/>
    </location>
</feature>
<sequence length="2615" mass="276298">MNLERGLDSDSCVQCPAGKWSAEGSERCAPCSAGHFSNSSAESCTICGAGKYQSSTNSSSCMGCAEGKYLSDSGTLSTHHDDESDCTPCPTGSFSGTSSAACSPCPAGKYLDSSTSALEASACVSCSSGSYSGASSTSCTLCIAGKYSVSSETSIVSEACASCQPGSYSSSPGSTSCTLCVAGSYSGEVAATQCNLCPTGSFSGESSATCTECPAGKYLNSSTSALEATACVSCSPGLYSGTSSTSCTPCIAGRYSVTSETSIEAEACTICPAGSYADASESTSCTPCPAGSYNPDNGTSPTLHDSLLDCLVCGAGKYLPGSVTDPSYHVSEDQCLVCQAGKYVSDDRAVASNHAACTACPYGKHNEDDGTDLQLHNGIEDCKLCFPGRYSADSNGARDCQDCASGKHSGAGAESCGSCPAGFTCYDDGRSTPCPPGQYSSDDSECKPCEKGYKCPGSMDRVICLPGSSQPQINEDSCVPCEPGTFQPNSGQESCLPCTAGHFCPKASSSPIPCGSISLYCPSGSVIVQAASAGSYTLPATDETTSIRSSERICEAGNACVGGVKTACTAGSTFQSEEGQTSCQTCSGCGPGKFVTSECTITSDVECASCPMGKASSGSQSSCDECNGEGEYADETGLTSCRTVASGHKPNEARTGITICPAGTSSVGGTTECATCENGKYSSEGAVGCLVASTCGPGRYIKNPGTPTTDTVCEDCVKGKASPGRQTTCVECNREGEYSDTVRASFCKTVGAGSKPTSNRHGAEPCPVGKFSVGGQDECTYCDANSGYVASAPGRPSCEYCGAGKYASIETNSCVSCPPSTYSVGGVASCPKCAAGTYSDSSGSTVCNSCSAGQVPHDNQLSCITCSAGNYSIVGDAFCSQCAAGLSSSSGAGMCSYCGPGTYSNAGSSNCTACPGGQVSSNGAASCSDCVAGKYDDGKNACQLCEAGKFSAVGSITCNGDCPAGTFGESGSVICSNCEAGKFAPSGQDVCQLCVEGKYSAEASGECSTCAAGTSSSAGSAACTACAGGKYSVEGASFCSLCMGGTYSEDEAGECSSCAAGKRSSTEAAVCDNCAAGKYSNEGASQCTDCGGGTFSAAGSASCHLSCEAGTYSSGSHACTDCSPGKFSASGAHSCVDCEGGTYSSARSPSCLACGAGKYSSDAAATCEACDATHGYVSAAGQSQCSYCGSGKRANSLSNTCESCEKGKFSTGGIAECIECPPGRISDAGASGCSVCEPGEVPDGNGCYKCEKGKYANFGASSCSSCHGQGLYSGVEGAAACSSAPGGSKPRSDRGGIENCPVNTFSFGGSDYCEPCPEEAFSKEGSPVCERCLAGTYFDAELNECKDCPENTFTISGARNLQGCTPCDEGGHAKPGSGYCKQCLTGTYHNGTSNECELCPAGTFTASGGTTIAGCKVCDNGFVSVAGAGYCEPCVAGKYSSEDHTTCASCVEGTFSAIAAYKSCEACEEGKFSDQPEAELCERCPEFQTSSAGSSECVCAESFEMHEDECTCKPGFTLENVNCVLCASGKYKDNYGLDECESCDKKAVYGAIQSRAPADSKFACECSIGEFWLDRRPEGENLYNLEARCEPCPDGVDCSEAGSNIENLKIKPGYWRSSKDSFVVEKCYNAKACQPPTLAGPAKSEPESGPSKNDTDIYCSYGHTGPLCNICSDEFVMGVTNVCKKCDESFAIPPEFVIFISICVLLPNVIFAAYKKYTRERSSSAPSSTGVRFRRQSHTPHIRARRTSSDVIGLPVTRDRRSSTTTMDRDTFEQERKSNSAFSRFRTKFKILTSFYQIVSQYEHVLQIRFPEVFENFGRWVSSLANLDALKLVSFGCLVDTDYHLKLLFSTLTPIIFSLLILLYYLWEVKLKVILRLSQRLTHEERTKKLDFCMTLFLTLTYLVFASVSTTLFKTFQCETYGDDPIPYLVEDHQVNCETAEHKAYELYAAFMMFVYPFGITALYAVLLYRKRKKIADKDRHKEKSLNKIAFLWEMYEPRWWWFEIFECVRRLSMTGMLVFVDPGSPTQIVIAILNSVISIVMYSHLLPFEKNSDDNLAVVSSWSIFFTLFGAFMVRTNVDNHENTIQYTDHYIFGYLLILVNCAGFLLVAAEVAVYPAHYILRRCKAVHQHDRELQGLTDKEKFSSSKYWEYVEKLLHSDEEEAGWELIEPELRDQDYSDWVNFVEAETVWRCSEGKGPVDQIRAKFTLKAKMDDVFAYLMYTHTHQNKDETSKWVQSYPEKPSKLKPNHNLALKRYYMAKKIFFPFHDRDFLIEEWSGACAEPGKEKCKMVISRSYVDNDKQNTKSSANLRRTRGKIAIYAFLLEPIGRGTVGATKVTFIGGGFDLRGFLSTDLIGREMYLRLMERIVDELDIKFNEHSENNIVSGRHKWGSRRTSGSRKNLTGPVSNAIIEMSTKGVTLGAGGVSNSGVRFGTNNLGLLSFNENDSKGAESKRSGNNSGVRFGTNNQGLLSFNENDSMEAEGKQRRGSVGAMNAERFGKKVQTQKTSRGNPNLSKSNKERDNNALEDDDDNDNEGLASPSPVTTASLANSLKPPSIRNVGGEFSANPPKPPSLRNVGGASSSRLMNHKCSTPDCGSTTDCEKDPLDGKWYCPS</sequence>
<feature type="disulfide bond" evidence="1">
    <location>
        <begin position="695"/>
        <end position="713"/>
    </location>
</feature>
<feature type="disulfide bond" evidence="1">
    <location>
        <begin position="589"/>
        <end position="607"/>
    </location>
</feature>
<keyword evidence="3" id="KW-0812">Transmembrane</keyword>
<dbReference type="Pfam" id="PF07699">
    <property type="entry name" value="Ephrin_rec_like"/>
    <property type="match status" value="2"/>
</dbReference>
<dbReference type="Pfam" id="PF00020">
    <property type="entry name" value="TNFR_c6"/>
    <property type="match status" value="2"/>
</dbReference>
<evidence type="ECO:0000259" key="4">
    <source>
        <dbReference type="PROSITE" id="PS50050"/>
    </source>
</evidence>
<name>A0A9W7A5I0_9STRA</name>
<dbReference type="InterPro" id="IPR001368">
    <property type="entry name" value="TNFR/NGFR_Cys_rich_reg"/>
</dbReference>
<keyword evidence="3" id="KW-0472">Membrane</keyword>
<keyword evidence="1" id="KW-1015">Disulfide bond</keyword>
<feature type="disulfide bond" evidence="1">
    <location>
        <begin position="568"/>
        <end position="583"/>
    </location>
</feature>
<evidence type="ECO:0000256" key="3">
    <source>
        <dbReference type="SAM" id="Phobius"/>
    </source>
</evidence>
<comment type="caution">
    <text evidence="5">The sequence shown here is derived from an EMBL/GenBank/DDBJ whole genome shotgun (WGS) entry which is preliminary data.</text>
</comment>
<dbReference type="InterPro" id="IPR006212">
    <property type="entry name" value="Furin_repeat"/>
</dbReference>
<comment type="caution">
    <text evidence="1">Lacks conserved residue(s) required for the propagation of feature annotation.</text>
</comment>
<dbReference type="PANTHER" id="PTHR46967:SF2">
    <property type="entry name" value="SUSHI, VON WILLEBRAND FACTOR TYPE A, EGF AND PENTRAXIN DOMAIN-CONTAINING PROTEIN 1-LIKE"/>
    <property type="match status" value="1"/>
</dbReference>
<evidence type="ECO:0000313" key="5">
    <source>
        <dbReference type="EMBL" id="GMH66162.1"/>
    </source>
</evidence>
<dbReference type="InterPro" id="IPR011641">
    <property type="entry name" value="Tyr-kin_ephrin_A/B_rcpt-like"/>
</dbReference>
<feature type="transmembrane region" description="Helical" evidence="3">
    <location>
        <begin position="2027"/>
        <end position="2044"/>
    </location>
</feature>
<feature type="compositionally biased region" description="Polar residues" evidence="2">
    <location>
        <begin position="2503"/>
        <end position="2517"/>
    </location>
</feature>
<feature type="domain" description="TNFR-Cys" evidence="4">
    <location>
        <begin position="567"/>
        <end position="607"/>
    </location>
</feature>
<feature type="compositionally biased region" description="Polar residues" evidence="2">
    <location>
        <begin position="2456"/>
        <end position="2477"/>
    </location>
</feature>
<feature type="transmembrane region" description="Helical" evidence="3">
    <location>
        <begin position="1890"/>
        <end position="1913"/>
    </location>
</feature>
<dbReference type="CDD" id="cd00185">
    <property type="entry name" value="TNFRSF"/>
    <property type="match status" value="1"/>
</dbReference>
<organism evidence="5 6">
    <name type="scientific">Triparma laevis f. longispina</name>
    <dbReference type="NCBI Taxonomy" id="1714387"/>
    <lineage>
        <taxon>Eukaryota</taxon>
        <taxon>Sar</taxon>
        <taxon>Stramenopiles</taxon>
        <taxon>Ochrophyta</taxon>
        <taxon>Bolidophyceae</taxon>
        <taxon>Parmales</taxon>
        <taxon>Triparmaceae</taxon>
        <taxon>Triparma</taxon>
    </lineage>
</organism>
<gene>
    <name evidence="5" type="ORF">TrLO_g12469</name>
</gene>
<dbReference type="InterPro" id="IPR009030">
    <property type="entry name" value="Growth_fac_rcpt_cys_sf"/>
</dbReference>
<feature type="transmembrane region" description="Helical" evidence="3">
    <location>
        <begin position="2056"/>
        <end position="2073"/>
    </location>
</feature>